<sequence>MKKALRTIELFAGTRPDGQPIVEQLPVNELESGDLQLVRSPAFAQGIASGDTVRLLPQTQEIELVRRSGNLSLRVFTKGDMAPIADALVPALEKLGGELDLHNDRMLVISIHVSCGFETIEKLMNEVLGKDPDSTWMYGNVYDPTDGSTPLNWWQDVLKPE</sequence>
<evidence type="ECO:0000313" key="1">
    <source>
        <dbReference type="EMBL" id="ROQ21799.1"/>
    </source>
</evidence>
<comment type="caution">
    <text evidence="1">The sequence shown here is derived from an EMBL/GenBank/DDBJ whole genome shotgun (WGS) entry which is preliminary data.</text>
</comment>
<dbReference type="AlphaFoldDB" id="A0A3N1P192"/>
<accession>A0A3N1P192</accession>
<dbReference type="Proteomes" id="UP000273643">
    <property type="component" value="Unassembled WGS sequence"/>
</dbReference>
<keyword evidence="2" id="KW-1185">Reference proteome</keyword>
<dbReference type="InterPro" id="IPR025361">
    <property type="entry name" value="DUF4265"/>
</dbReference>
<name>A0A3N1P192_9GAMM</name>
<dbReference type="Pfam" id="PF14085">
    <property type="entry name" value="DUF4265"/>
    <property type="match status" value="1"/>
</dbReference>
<dbReference type="OrthoDB" id="5733460at2"/>
<proteinExistence type="predicted"/>
<protein>
    <submittedName>
        <fullName evidence="1">Uncharacterized protein DUF4265</fullName>
    </submittedName>
</protein>
<dbReference type="EMBL" id="RJUK01000001">
    <property type="protein sequence ID" value="ROQ21799.1"/>
    <property type="molecule type" value="Genomic_DNA"/>
</dbReference>
<reference evidence="1 2" key="1">
    <citation type="submission" date="2018-11" db="EMBL/GenBank/DDBJ databases">
        <title>Genomic Encyclopedia of Type Strains, Phase IV (KMG-IV): sequencing the most valuable type-strain genomes for metagenomic binning, comparative biology and taxonomic classification.</title>
        <authorList>
            <person name="Goeker M."/>
        </authorList>
    </citation>
    <scope>NUCLEOTIDE SEQUENCE [LARGE SCALE GENOMIC DNA]</scope>
    <source>
        <strain evidence="1 2">DSM 16974</strain>
    </source>
</reference>
<organism evidence="1 2">
    <name type="scientific">Marinimicrobium koreense</name>
    <dbReference type="NCBI Taxonomy" id="306545"/>
    <lineage>
        <taxon>Bacteria</taxon>
        <taxon>Pseudomonadati</taxon>
        <taxon>Pseudomonadota</taxon>
        <taxon>Gammaproteobacteria</taxon>
        <taxon>Cellvibrionales</taxon>
        <taxon>Cellvibrionaceae</taxon>
        <taxon>Marinimicrobium</taxon>
    </lineage>
</organism>
<evidence type="ECO:0000313" key="2">
    <source>
        <dbReference type="Proteomes" id="UP000273643"/>
    </source>
</evidence>
<dbReference type="RefSeq" id="WP_123638731.1">
    <property type="nucleotide sequence ID" value="NZ_JBHYFO010000001.1"/>
</dbReference>
<gene>
    <name evidence="1" type="ORF">EDC38_2427</name>
</gene>